<reference evidence="2 3" key="1">
    <citation type="submission" date="2024-09" db="EMBL/GenBank/DDBJ databases">
        <authorList>
            <person name="Sun Q."/>
            <person name="Mori K."/>
        </authorList>
    </citation>
    <scope>NUCLEOTIDE SEQUENCE [LARGE SCALE GENOMIC DNA]</scope>
    <source>
        <strain evidence="2 3">CECT 7682</strain>
    </source>
</reference>
<evidence type="ECO:0000256" key="1">
    <source>
        <dbReference type="SAM" id="SignalP"/>
    </source>
</evidence>
<evidence type="ECO:0000313" key="2">
    <source>
        <dbReference type="EMBL" id="MFB9210714.1"/>
    </source>
</evidence>
<dbReference type="Gene3D" id="3.10.50.40">
    <property type="match status" value="2"/>
</dbReference>
<dbReference type="GO" id="GO:0016853">
    <property type="term" value="F:isomerase activity"/>
    <property type="evidence" value="ECO:0007669"/>
    <property type="project" value="UniProtKB-KW"/>
</dbReference>
<dbReference type="SUPFAM" id="SSF54534">
    <property type="entry name" value="FKBP-like"/>
    <property type="match status" value="2"/>
</dbReference>
<keyword evidence="2" id="KW-0413">Isomerase</keyword>
<dbReference type="EMBL" id="JBHMEW010000008">
    <property type="protein sequence ID" value="MFB9210714.1"/>
    <property type="molecule type" value="Genomic_DNA"/>
</dbReference>
<gene>
    <name evidence="2" type="ORF">ACFFUR_02785</name>
</gene>
<accession>A0ABV5J1L6</accession>
<dbReference type="Proteomes" id="UP001589654">
    <property type="component" value="Unassembled WGS sequence"/>
</dbReference>
<organism evidence="2 3">
    <name type="scientific">Echinicola jeungdonensis</name>
    <dbReference type="NCBI Taxonomy" id="709343"/>
    <lineage>
        <taxon>Bacteria</taxon>
        <taxon>Pseudomonadati</taxon>
        <taxon>Bacteroidota</taxon>
        <taxon>Cytophagia</taxon>
        <taxon>Cytophagales</taxon>
        <taxon>Cyclobacteriaceae</taxon>
        <taxon>Echinicola</taxon>
    </lineage>
</organism>
<proteinExistence type="predicted"/>
<dbReference type="InterPro" id="IPR046357">
    <property type="entry name" value="PPIase_dom_sf"/>
</dbReference>
<protein>
    <submittedName>
        <fullName evidence="2">Peptidylprolyl isomerase</fullName>
    </submittedName>
</protein>
<name>A0ABV5J1L6_9BACT</name>
<evidence type="ECO:0000313" key="3">
    <source>
        <dbReference type="Proteomes" id="UP001589654"/>
    </source>
</evidence>
<dbReference type="PROSITE" id="PS51257">
    <property type="entry name" value="PROKAR_LIPOPROTEIN"/>
    <property type="match status" value="1"/>
</dbReference>
<dbReference type="RefSeq" id="WP_290246958.1">
    <property type="nucleotide sequence ID" value="NZ_JAUFQT010000001.1"/>
</dbReference>
<keyword evidence="1" id="KW-0732">Signal</keyword>
<feature type="chain" id="PRO_5045296780" evidence="1">
    <location>
        <begin position="21"/>
        <end position="319"/>
    </location>
</feature>
<comment type="caution">
    <text evidence="2">The sequence shown here is derived from an EMBL/GenBank/DDBJ whole genome shotgun (WGS) entry which is preliminary data.</text>
</comment>
<keyword evidence="3" id="KW-1185">Reference proteome</keyword>
<sequence length="319" mass="36187">MMYRLLNSAVLLAFSSFLFGCLGDSETQYEKDVERDDAILKSYIDANAIMANQTQAGFYYTKDETNEDGEEFLENSIVGFYYEMETLGGQPIASYWEEDGAPLLFHYNLNQVTLFPQVMNLALSLAREGETFTLYSPSYLAYYDYGFDQLIPQDGNFIIRVKFVRKFTEEEVEEIEDQQIQDYIETNSLEGFEMVEKGVYVRVVEVGNLESEPSKNGNVLEISYELGQLGEEPFAEIDEEQPAAISLGSNNNLDFLNVALKDLHEGAVVEVITPSTAAFGITQQVLPFEIREDYFNFNGVPVTGRPFEPLIFKSKIINI</sequence>
<feature type="signal peptide" evidence="1">
    <location>
        <begin position="1"/>
        <end position="20"/>
    </location>
</feature>